<name>A0A5A7PZ17_STRAF</name>
<organism evidence="1 2">
    <name type="scientific">Striga asiatica</name>
    <name type="common">Asiatic witchweed</name>
    <name type="synonym">Buchnera asiatica</name>
    <dbReference type="NCBI Taxonomy" id="4170"/>
    <lineage>
        <taxon>Eukaryota</taxon>
        <taxon>Viridiplantae</taxon>
        <taxon>Streptophyta</taxon>
        <taxon>Embryophyta</taxon>
        <taxon>Tracheophyta</taxon>
        <taxon>Spermatophyta</taxon>
        <taxon>Magnoliopsida</taxon>
        <taxon>eudicotyledons</taxon>
        <taxon>Gunneridae</taxon>
        <taxon>Pentapetalae</taxon>
        <taxon>asterids</taxon>
        <taxon>lamiids</taxon>
        <taxon>Lamiales</taxon>
        <taxon>Orobanchaceae</taxon>
        <taxon>Buchnereae</taxon>
        <taxon>Striga</taxon>
    </lineage>
</organism>
<keyword evidence="2" id="KW-1185">Reference proteome</keyword>
<dbReference type="SUPFAM" id="SSF53254">
    <property type="entry name" value="Phosphoglycerate mutase-like"/>
    <property type="match status" value="1"/>
</dbReference>
<dbReference type="OrthoDB" id="10261749at2759"/>
<sequence length="188" mass="21359">MSTEEGFLESLWRDIDMNRLHHDPTDDLNLIIVSHGLAIRVFLMKWFKWTVEQFEFLNNLGNCEFRVMQLGNGGEYSLAINHSDEELQEWGLSPDMIADQNVHGISTPSLTSLQTPVVRMVRTCSAANIVGDCVPKKRNRKPSPKLTEANSSAVFLQIGDHAQLAYTHSNHPDFQPRTAVRIRPTLYL</sequence>
<evidence type="ECO:0000313" key="1">
    <source>
        <dbReference type="EMBL" id="GER38090.1"/>
    </source>
</evidence>
<proteinExistence type="predicted"/>
<accession>A0A5A7PZ17</accession>
<dbReference type="PANTHER" id="PTHR46192">
    <property type="entry name" value="BROAD-RANGE ACID PHOSPHATASE DET1"/>
    <property type="match status" value="1"/>
</dbReference>
<reference evidence="2" key="1">
    <citation type="journal article" date="2019" name="Curr. Biol.">
        <title>Genome Sequence of Striga asiatica Provides Insight into the Evolution of Plant Parasitism.</title>
        <authorList>
            <person name="Yoshida S."/>
            <person name="Kim S."/>
            <person name="Wafula E.K."/>
            <person name="Tanskanen J."/>
            <person name="Kim Y.M."/>
            <person name="Honaas L."/>
            <person name="Yang Z."/>
            <person name="Spallek T."/>
            <person name="Conn C.E."/>
            <person name="Ichihashi Y."/>
            <person name="Cheong K."/>
            <person name="Cui S."/>
            <person name="Der J.P."/>
            <person name="Gundlach H."/>
            <person name="Jiao Y."/>
            <person name="Hori C."/>
            <person name="Ishida J.K."/>
            <person name="Kasahara H."/>
            <person name="Kiba T."/>
            <person name="Kim M.S."/>
            <person name="Koo N."/>
            <person name="Laohavisit A."/>
            <person name="Lee Y.H."/>
            <person name="Lumba S."/>
            <person name="McCourt P."/>
            <person name="Mortimer J.C."/>
            <person name="Mutuku J.M."/>
            <person name="Nomura T."/>
            <person name="Sasaki-Sekimoto Y."/>
            <person name="Seto Y."/>
            <person name="Wang Y."/>
            <person name="Wakatake T."/>
            <person name="Sakakibara H."/>
            <person name="Demura T."/>
            <person name="Yamaguchi S."/>
            <person name="Yoneyama K."/>
            <person name="Manabe R.I."/>
            <person name="Nelson D.C."/>
            <person name="Schulman A.H."/>
            <person name="Timko M.P."/>
            <person name="dePamphilis C.W."/>
            <person name="Choi D."/>
            <person name="Shirasu K."/>
        </authorList>
    </citation>
    <scope>NUCLEOTIDE SEQUENCE [LARGE SCALE GENOMIC DNA]</scope>
    <source>
        <strain evidence="2">cv. UVA1</strain>
    </source>
</reference>
<comment type="caution">
    <text evidence="1">The sequence shown here is derived from an EMBL/GenBank/DDBJ whole genome shotgun (WGS) entry which is preliminary data.</text>
</comment>
<evidence type="ECO:0000313" key="2">
    <source>
        <dbReference type="Proteomes" id="UP000325081"/>
    </source>
</evidence>
<protein>
    <submittedName>
        <fullName evidence="1">Phosphoglycerate mutase family protein</fullName>
    </submittedName>
</protein>
<dbReference type="EMBL" id="BKCP01005450">
    <property type="protein sequence ID" value="GER38090.1"/>
    <property type="molecule type" value="Genomic_DNA"/>
</dbReference>
<dbReference type="InterPro" id="IPR029033">
    <property type="entry name" value="His_PPase_superfam"/>
</dbReference>
<gene>
    <name evidence="1" type="ORF">STAS_14546</name>
</gene>
<dbReference type="InterPro" id="IPR052765">
    <property type="entry name" value="PGM-Related"/>
</dbReference>
<dbReference type="Gene3D" id="3.40.50.1240">
    <property type="entry name" value="Phosphoglycerate mutase-like"/>
    <property type="match status" value="1"/>
</dbReference>
<dbReference type="Proteomes" id="UP000325081">
    <property type="component" value="Unassembled WGS sequence"/>
</dbReference>
<dbReference type="AlphaFoldDB" id="A0A5A7PZ17"/>